<dbReference type="AlphaFoldDB" id="A0A7X6H1I6"/>
<comment type="caution">
    <text evidence="1">The sequence shown here is derived from an EMBL/GenBank/DDBJ whole genome shotgun (WGS) entry which is preliminary data.</text>
</comment>
<accession>A0A7X6H1I6</accession>
<proteinExistence type="predicted"/>
<organism evidence="1 2">
    <name type="scientific">Roseicyclus persicicus</name>
    <dbReference type="NCBI Taxonomy" id="2650661"/>
    <lineage>
        <taxon>Bacteria</taxon>
        <taxon>Pseudomonadati</taxon>
        <taxon>Pseudomonadota</taxon>
        <taxon>Alphaproteobacteria</taxon>
        <taxon>Rhodobacterales</taxon>
        <taxon>Roseobacteraceae</taxon>
        <taxon>Roseicyclus</taxon>
    </lineage>
</organism>
<protein>
    <submittedName>
        <fullName evidence="1">Phage tail tape measure protein</fullName>
    </submittedName>
</protein>
<evidence type="ECO:0000313" key="2">
    <source>
        <dbReference type="Proteomes" id="UP000526408"/>
    </source>
</evidence>
<gene>
    <name evidence="1" type="ORF">HCU73_17075</name>
</gene>
<evidence type="ECO:0000313" key="1">
    <source>
        <dbReference type="EMBL" id="NKX46308.1"/>
    </source>
</evidence>
<keyword evidence="2" id="KW-1185">Reference proteome</keyword>
<dbReference type="RefSeq" id="WP_168624699.1">
    <property type="nucleotide sequence ID" value="NZ_JAAZQQ010000007.1"/>
</dbReference>
<name>A0A7X6H1I6_9RHOB</name>
<dbReference type="EMBL" id="JAAZQQ010000007">
    <property type="protein sequence ID" value="NKX46308.1"/>
    <property type="molecule type" value="Genomic_DNA"/>
</dbReference>
<dbReference type="Proteomes" id="UP000526408">
    <property type="component" value="Unassembled WGS sequence"/>
</dbReference>
<sequence>MVAMDEGLEALDAQIAELEVSLAAATSMTAAFQAELRGMQDAMLYTGREVDSMSRSIGGGLRRAFDGVVFDGMRLSDALRTVAQSMVDAAYSTAMRPVQTALGGAIANGINSLVSGILPFQKGGAIAQGRVMPFARGGVVQGPTPFPMRGGMGLMGEAGPEAIMPLRRGPDGRLGVAAAGGGAPVQVVMNITTPDVQGFQRSQTQIAAQMGRALARGQRNR</sequence>
<reference evidence="1 2" key="1">
    <citation type="submission" date="2020-04" db="EMBL/GenBank/DDBJ databases">
        <authorList>
            <person name="Yoon J."/>
        </authorList>
    </citation>
    <scope>NUCLEOTIDE SEQUENCE [LARGE SCALE GENOMIC DNA]</scope>
    <source>
        <strain evidence="1 2">KMU-115</strain>
    </source>
</reference>